<reference evidence="1 2" key="1">
    <citation type="journal article" date="2022" name="Front. Cell. Infect. Microbiol.">
        <title>The Genomes of Two Strains of Taenia crassiceps the Animal Model for the Study of Human Cysticercosis.</title>
        <authorList>
            <person name="Bobes R.J."/>
            <person name="Estrada K."/>
            <person name="Rios-Valencia D.G."/>
            <person name="Calderon-Gallegos A."/>
            <person name="de la Torre P."/>
            <person name="Carrero J.C."/>
            <person name="Sanchez-Flores A."/>
            <person name="Laclette J.P."/>
        </authorList>
    </citation>
    <scope>NUCLEOTIDE SEQUENCE [LARGE SCALE GENOMIC DNA]</scope>
    <source>
        <strain evidence="1">WFUcys</strain>
    </source>
</reference>
<dbReference type="Proteomes" id="UP001651158">
    <property type="component" value="Unassembled WGS sequence"/>
</dbReference>
<sequence length="76" mass="8517">MVSRVWSSPGIRFPVIGVGLDCPQFLWFGYRFGEGIAMFSSFHRDLNSEARKSRGVAASATSEFLPLFWVPDSTDK</sequence>
<keyword evidence="2" id="KW-1185">Reference proteome</keyword>
<evidence type="ECO:0000313" key="2">
    <source>
        <dbReference type="Proteomes" id="UP001651158"/>
    </source>
</evidence>
<protein>
    <submittedName>
        <fullName evidence="1">Uncharacterized protein</fullName>
    </submittedName>
</protein>
<organism evidence="1 2">
    <name type="scientific">Taenia crassiceps</name>
    <dbReference type="NCBI Taxonomy" id="6207"/>
    <lineage>
        <taxon>Eukaryota</taxon>
        <taxon>Metazoa</taxon>
        <taxon>Spiralia</taxon>
        <taxon>Lophotrochozoa</taxon>
        <taxon>Platyhelminthes</taxon>
        <taxon>Cestoda</taxon>
        <taxon>Eucestoda</taxon>
        <taxon>Cyclophyllidea</taxon>
        <taxon>Taeniidae</taxon>
        <taxon>Taenia</taxon>
    </lineage>
</organism>
<proteinExistence type="predicted"/>
<dbReference type="EMBL" id="JAKROA010000013">
    <property type="protein sequence ID" value="KAL5104313.1"/>
    <property type="molecule type" value="Genomic_DNA"/>
</dbReference>
<evidence type="ECO:0000313" key="1">
    <source>
        <dbReference type="EMBL" id="KAL5104313.1"/>
    </source>
</evidence>
<comment type="caution">
    <text evidence="1">The sequence shown here is derived from an EMBL/GenBank/DDBJ whole genome shotgun (WGS) entry which is preliminary data.</text>
</comment>
<gene>
    <name evidence="1" type="ORF">TcWFU_007308</name>
</gene>
<name>A0ABR4Q3R6_9CEST</name>
<accession>A0ABR4Q3R6</accession>